<proteinExistence type="inferred from homology"/>
<evidence type="ECO:0000313" key="6">
    <source>
        <dbReference type="Proteomes" id="UP000220669"/>
    </source>
</evidence>
<dbReference type="Proteomes" id="UP000220669">
    <property type="component" value="Unassembled WGS sequence"/>
</dbReference>
<dbReference type="Gene3D" id="3.30.360.10">
    <property type="entry name" value="Dihydrodipicolinate Reductase, domain 2"/>
    <property type="match status" value="1"/>
</dbReference>
<feature type="domain" description="Gfo/Idh/MocA-like oxidoreductase N-terminal" evidence="2">
    <location>
        <begin position="4"/>
        <end position="116"/>
    </location>
</feature>
<evidence type="ECO:0000313" key="4">
    <source>
        <dbReference type="EMBL" id="PEH44705.1"/>
    </source>
</evidence>
<evidence type="ECO:0000256" key="1">
    <source>
        <dbReference type="ARBA" id="ARBA00010928"/>
    </source>
</evidence>
<evidence type="ECO:0000259" key="2">
    <source>
        <dbReference type="Pfam" id="PF01408"/>
    </source>
</evidence>
<name>A0A2A7SN44_9ENTE</name>
<dbReference type="Proteomes" id="UP000252797">
    <property type="component" value="Unassembled WGS sequence"/>
</dbReference>
<dbReference type="GO" id="GO:0000166">
    <property type="term" value="F:nucleotide binding"/>
    <property type="evidence" value="ECO:0007669"/>
    <property type="project" value="InterPro"/>
</dbReference>
<dbReference type="PANTHER" id="PTHR43708:SF7">
    <property type="entry name" value="OXIDOREDUCTASE"/>
    <property type="match status" value="1"/>
</dbReference>
<dbReference type="SUPFAM" id="SSF51735">
    <property type="entry name" value="NAD(P)-binding Rossmann-fold domains"/>
    <property type="match status" value="1"/>
</dbReference>
<dbReference type="InterPro" id="IPR036291">
    <property type="entry name" value="NAD(P)-bd_dom_sf"/>
</dbReference>
<dbReference type="Pfam" id="PF02894">
    <property type="entry name" value="GFO_IDH_MocA_C"/>
    <property type="match status" value="1"/>
</dbReference>
<dbReference type="STRING" id="53345.LIU_08095"/>
<comment type="similarity">
    <text evidence="1">Belongs to the Gfo/Idh/MocA family.</text>
</comment>
<evidence type="ECO:0000259" key="3">
    <source>
        <dbReference type="Pfam" id="PF02894"/>
    </source>
</evidence>
<sequence>MLTIAYLGNGKSTNRYHLPFSRKLTDKIKIKKIFSPSKPVWETFDDIEYTNQLSDLWDDPEIQLVVITTPSQFHYEYGKMALEKGKNVLVEKPFAETSKEAKELFALAKEKGLFIQCYQNRRFDSDFLTVQKVIESGKLGDILEIEMHYDYFRPEIPENTTEFSTANSYLYGHACHTVDQVISYFGEPDTIHYDVRQLLGKGRMNDYFDLDFYYGTMKISVKSSYFRIKERPSFVVYGKKGMFVKQTKDRQEEHLKMFYMPDNQDFGIDLPQHYGTLTYIDGEGTYHEEKVISEIGDYSRVYEGIYETLINGAEKIIKDEETLLQMNILEEGIKEIQENEKSTH</sequence>
<dbReference type="SUPFAM" id="SSF55347">
    <property type="entry name" value="Glyceraldehyde-3-phosphate dehydrogenase-like, C-terminal domain"/>
    <property type="match status" value="1"/>
</dbReference>
<dbReference type="EMBL" id="PDEB01000004">
    <property type="protein sequence ID" value="PEH44705.1"/>
    <property type="molecule type" value="Genomic_DNA"/>
</dbReference>
<protein>
    <submittedName>
        <fullName evidence="4">NAD(P)-dependent oxidoreductase</fullName>
    </submittedName>
    <submittedName>
        <fullName evidence="5">Oxidoreductase NAD-binding Rossmann fold protein</fullName>
    </submittedName>
</protein>
<reference evidence="5 7" key="1">
    <citation type="submission" date="2015-06" db="EMBL/GenBank/DDBJ databases">
        <title>The Genome Sequence of Enterococcus durans 4EA1.</title>
        <authorList>
            <consortium name="The Broad Institute Genomics Platform"/>
            <consortium name="The Broad Institute Genome Sequencing Center for Infectious Disease"/>
            <person name="Earl A.M."/>
            <person name="Van Tyne D."/>
            <person name="Lebreton F."/>
            <person name="Saavedra J.T."/>
            <person name="Gilmore M.S."/>
            <person name="Manson Mcguire A."/>
            <person name="Clock S."/>
            <person name="Crupain M."/>
            <person name="Rangan U."/>
            <person name="Young S."/>
            <person name="Abouelleil A."/>
            <person name="Cao P."/>
            <person name="Chapman S.B."/>
            <person name="Griggs A."/>
            <person name="Priest M."/>
            <person name="Shea T."/>
            <person name="Wortman J."/>
            <person name="Nusbaum C."/>
            <person name="Birren B."/>
        </authorList>
    </citation>
    <scope>NUCLEOTIDE SEQUENCE [LARGE SCALE GENOMIC DNA]</scope>
    <source>
        <strain evidence="5 7">4EA1</strain>
    </source>
</reference>
<dbReference type="AlphaFoldDB" id="A0A2A7SN44"/>
<dbReference type="OrthoDB" id="9815825at2"/>
<dbReference type="InterPro" id="IPR000683">
    <property type="entry name" value="Gfo/Idh/MocA-like_OxRdtase_N"/>
</dbReference>
<organism evidence="5 7">
    <name type="scientific">Enterococcus durans</name>
    <dbReference type="NCBI Taxonomy" id="53345"/>
    <lineage>
        <taxon>Bacteria</taxon>
        <taxon>Bacillati</taxon>
        <taxon>Bacillota</taxon>
        <taxon>Bacilli</taxon>
        <taxon>Lactobacillales</taxon>
        <taxon>Enterococcaceae</taxon>
        <taxon>Enterococcus</taxon>
    </lineage>
</organism>
<dbReference type="Pfam" id="PF01408">
    <property type="entry name" value="GFO_IDH_MocA"/>
    <property type="match status" value="1"/>
</dbReference>
<comment type="caution">
    <text evidence="5">The sequence shown here is derived from an EMBL/GenBank/DDBJ whole genome shotgun (WGS) entry which is preliminary data.</text>
</comment>
<dbReference type="PANTHER" id="PTHR43708">
    <property type="entry name" value="CONSERVED EXPRESSED OXIDOREDUCTASE (EUROFUNG)"/>
    <property type="match status" value="1"/>
</dbReference>
<dbReference type="RefSeq" id="WP_005877732.1">
    <property type="nucleotide sequence ID" value="NZ_CABGJE010000048.1"/>
</dbReference>
<dbReference type="InterPro" id="IPR051317">
    <property type="entry name" value="Gfo/Idh/MocA_oxidoreduct"/>
</dbReference>
<evidence type="ECO:0000313" key="5">
    <source>
        <dbReference type="EMBL" id="RCA10604.1"/>
    </source>
</evidence>
<dbReference type="EMBL" id="LEPB01000004">
    <property type="protein sequence ID" value="RCA10604.1"/>
    <property type="molecule type" value="Genomic_DNA"/>
</dbReference>
<dbReference type="InterPro" id="IPR004104">
    <property type="entry name" value="Gfo/Idh/MocA-like_OxRdtase_C"/>
</dbReference>
<dbReference type="Gene3D" id="3.40.50.720">
    <property type="entry name" value="NAD(P)-binding Rossmann-like Domain"/>
    <property type="match status" value="1"/>
</dbReference>
<reference evidence="4 6" key="2">
    <citation type="submission" date="2017-09" db="EMBL/GenBank/DDBJ databases">
        <title>FDA dAtabase for Regulatory Grade micrObial Sequences (FDA-ARGOS): Supporting development and validation of Infectious Disease Dx tests.</title>
        <authorList>
            <person name="Minogue T."/>
            <person name="Wolcott M."/>
            <person name="Wasieloski L."/>
            <person name="Aguilar W."/>
            <person name="Moore D."/>
            <person name="Tallon L.J."/>
            <person name="Sadzewicz L."/>
            <person name="Ott S."/>
            <person name="Zhao X."/>
            <person name="Nagaraj S."/>
            <person name="Vavikolanu K."/>
            <person name="Aluvathingal J."/>
            <person name="Nadendla S."/>
            <person name="Sichtig H."/>
        </authorList>
    </citation>
    <scope>NUCLEOTIDE SEQUENCE [LARGE SCALE GENOMIC DNA]</scope>
    <source>
        <strain evidence="4 6">FDAARGOS_396</strain>
    </source>
</reference>
<dbReference type="GeneID" id="56743998"/>
<feature type="domain" description="Gfo/Idh/MocA-like oxidoreductase C-terminal" evidence="3">
    <location>
        <begin position="132"/>
        <end position="340"/>
    </location>
</feature>
<gene>
    <name evidence="4" type="ORF">CRM96_06670</name>
    <name evidence="5" type="ORF">EA71_01356</name>
</gene>
<evidence type="ECO:0000313" key="7">
    <source>
        <dbReference type="Proteomes" id="UP000252797"/>
    </source>
</evidence>
<accession>A0A2A7SN44</accession>